<accession>A0A0A9H4U0</accession>
<reference evidence="1" key="2">
    <citation type="journal article" date="2015" name="Data Brief">
        <title>Shoot transcriptome of the giant reed, Arundo donax.</title>
        <authorList>
            <person name="Barrero R.A."/>
            <person name="Guerrero F.D."/>
            <person name="Moolhuijzen P."/>
            <person name="Goolsby J.A."/>
            <person name="Tidwell J."/>
            <person name="Bellgard S.E."/>
            <person name="Bellgard M.I."/>
        </authorList>
    </citation>
    <scope>NUCLEOTIDE SEQUENCE</scope>
    <source>
        <tissue evidence="1">Shoot tissue taken approximately 20 cm above the soil surface</tissue>
    </source>
</reference>
<dbReference type="AlphaFoldDB" id="A0A0A9H4U0"/>
<name>A0A0A9H4U0_ARUDO</name>
<reference evidence="1" key="1">
    <citation type="submission" date="2014-09" db="EMBL/GenBank/DDBJ databases">
        <authorList>
            <person name="Magalhaes I.L.F."/>
            <person name="Oliveira U."/>
            <person name="Santos F.R."/>
            <person name="Vidigal T.H.D.A."/>
            <person name="Brescovit A.D."/>
            <person name="Santos A.J."/>
        </authorList>
    </citation>
    <scope>NUCLEOTIDE SEQUENCE</scope>
    <source>
        <tissue evidence="1">Shoot tissue taken approximately 20 cm above the soil surface</tissue>
    </source>
</reference>
<organism evidence="1">
    <name type="scientific">Arundo donax</name>
    <name type="common">Giant reed</name>
    <name type="synonym">Donax arundinaceus</name>
    <dbReference type="NCBI Taxonomy" id="35708"/>
    <lineage>
        <taxon>Eukaryota</taxon>
        <taxon>Viridiplantae</taxon>
        <taxon>Streptophyta</taxon>
        <taxon>Embryophyta</taxon>
        <taxon>Tracheophyta</taxon>
        <taxon>Spermatophyta</taxon>
        <taxon>Magnoliopsida</taxon>
        <taxon>Liliopsida</taxon>
        <taxon>Poales</taxon>
        <taxon>Poaceae</taxon>
        <taxon>PACMAD clade</taxon>
        <taxon>Arundinoideae</taxon>
        <taxon>Arundineae</taxon>
        <taxon>Arundo</taxon>
    </lineage>
</organism>
<proteinExistence type="predicted"/>
<protein>
    <submittedName>
        <fullName evidence="1">Uncharacterized protein</fullName>
    </submittedName>
</protein>
<sequence>MVVFTFAKVLHWLSQYICIIYSSCRCYSSANPMPNIVNFLISFA</sequence>
<evidence type="ECO:0000313" key="1">
    <source>
        <dbReference type="EMBL" id="JAE32205.1"/>
    </source>
</evidence>
<dbReference type="EMBL" id="GBRH01165691">
    <property type="protein sequence ID" value="JAE32205.1"/>
    <property type="molecule type" value="Transcribed_RNA"/>
</dbReference>